<accession>A0A7R9HY25</accession>
<dbReference type="Gene3D" id="3.40.50.1370">
    <property type="entry name" value="Aspartate/ornithine carbamoyltransferase"/>
    <property type="match status" value="2"/>
</dbReference>
<organism evidence="4">
    <name type="scientific">Timema bartmani</name>
    <dbReference type="NCBI Taxonomy" id="61472"/>
    <lineage>
        <taxon>Eukaryota</taxon>
        <taxon>Metazoa</taxon>
        <taxon>Ecdysozoa</taxon>
        <taxon>Arthropoda</taxon>
        <taxon>Hexapoda</taxon>
        <taxon>Insecta</taxon>
        <taxon>Pterygota</taxon>
        <taxon>Neoptera</taxon>
        <taxon>Polyneoptera</taxon>
        <taxon>Phasmatodea</taxon>
        <taxon>Timematodea</taxon>
        <taxon>Timematoidea</taxon>
        <taxon>Timematidae</taxon>
        <taxon>Timema</taxon>
    </lineage>
</organism>
<feature type="compositionally biased region" description="Basic and acidic residues" evidence="2">
    <location>
        <begin position="100"/>
        <end position="114"/>
    </location>
</feature>
<evidence type="ECO:0000259" key="3">
    <source>
        <dbReference type="Pfam" id="PF00185"/>
    </source>
</evidence>
<evidence type="ECO:0000256" key="2">
    <source>
        <dbReference type="SAM" id="MobiDB-lite"/>
    </source>
</evidence>
<dbReference type="PRINTS" id="PR00101">
    <property type="entry name" value="ATCASE"/>
</dbReference>
<gene>
    <name evidence="4" type="ORF">TBIB3V08_LOCUS2847</name>
</gene>
<evidence type="ECO:0000313" key="4">
    <source>
        <dbReference type="EMBL" id="CAD7440324.1"/>
    </source>
</evidence>
<dbReference type="GO" id="GO:0016743">
    <property type="term" value="F:carboxyl- or carbamoyltransferase activity"/>
    <property type="evidence" value="ECO:0007669"/>
    <property type="project" value="InterPro"/>
</dbReference>
<dbReference type="AlphaFoldDB" id="A0A7R9HY25"/>
<evidence type="ECO:0000256" key="1">
    <source>
        <dbReference type="ARBA" id="ARBA00022679"/>
    </source>
</evidence>
<feature type="region of interest" description="Disordered" evidence="2">
    <location>
        <begin position="81"/>
        <end position="123"/>
    </location>
</feature>
<dbReference type="InterPro" id="IPR036901">
    <property type="entry name" value="Asp/Orn_carbamoylTrfase_sf"/>
</dbReference>
<dbReference type="SUPFAM" id="SSF53671">
    <property type="entry name" value="Aspartate/ornithine carbamoyltransferase"/>
    <property type="match status" value="1"/>
</dbReference>
<dbReference type="Pfam" id="PF00185">
    <property type="entry name" value="OTCace"/>
    <property type="match status" value="1"/>
</dbReference>
<sequence length="123" mass="14078">MVVMHPLPRVFEISPELDSDPRAAYFRQAECGMYVRMALLAMGCKNYFNSLMCFIHIGEGKIVSKIDLKKVMHQVEIFNGSHTPSKKNNYKIAGKNIHFGNEKGREEDVEESRNGKRNKRTSS</sequence>
<dbReference type="GO" id="GO:0006520">
    <property type="term" value="P:amino acid metabolic process"/>
    <property type="evidence" value="ECO:0007669"/>
    <property type="project" value="InterPro"/>
</dbReference>
<reference evidence="4" key="1">
    <citation type="submission" date="2020-11" db="EMBL/GenBank/DDBJ databases">
        <authorList>
            <person name="Tran Van P."/>
        </authorList>
    </citation>
    <scope>NUCLEOTIDE SEQUENCE</scope>
</reference>
<proteinExistence type="predicted"/>
<dbReference type="InterPro" id="IPR006131">
    <property type="entry name" value="Asp_carbamoyltransf_Asp/Orn-bd"/>
</dbReference>
<name>A0A7R9HY25_9NEOP</name>
<protein>
    <recommendedName>
        <fullName evidence="3">Aspartate/ornithine carbamoyltransferase Asp/Orn-binding domain-containing protein</fullName>
    </recommendedName>
</protein>
<dbReference type="EMBL" id="OD564941">
    <property type="protein sequence ID" value="CAD7440324.1"/>
    <property type="molecule type" value="Genomic_DNA"/>
</dbReference>
<feature type="domain" description="Aspartate/ornithine carbamoyltransferase Asp/Orn-binding" evidence="3">
    <location>
        <begin position="1"/>
        <end position="42"/>
    </location>
</feature>
<dbReference type="GO" id="GO:0016597">
    <property type="term" value="F:amino acid binding"/>
    <property type="evidence" value="ECO:0007669"/>
    <property type="project" value="InterPro"/>
</dbReference>
<keyword evidence="1" id="KW-0808">Transferase</keyword>